<evidence type="ECO:0000256" key="1">
    <source>
        <dbReference type="ARBA" id="ARBA00022441"/>
    </source>
</evidence>
<keyword evidence="2" id="KW-0677">Repeat</keyword>
<evidence type="ECO:0000259" key="4">
    <source>
        <dbReference type="SMART" id="SM00256"/>
    </source>
</evidence>
<sequence length="464" mass="50812">RIFLGLEKTLLSRLHHAIVPAGWPTCQRQEPAASITVKPESPKPSSSSSSLASSISIANPTTQTVNHARLQPPRPSVVVVLHRRLCLSLLSERRGDVGDPSRLLISSLAVDMTDSRMTSTLLDGLPHEVALQCLARVPFLFHPMLQLVCKSWRASIRSGELLKVRNQIRATEELLCVLAFEPENMWQLYDPLRDKWITLPVMPSQIRNIARFGVASVAGKLYVIGGGSDRVDPLTGDHDMVFASNEVWSYDPLNRVWAQRAPMLVARAMFACCALDGKIVVAGGFTNCRKSISKAEIYDPEADTWAPLPDLRQAHSSACSGPVIKGKMHVLHKGLPTVQILEGGGRYWAVEDFSWLQGPMAMIGGELYVLSNSCIMKQQAENFPDKMVSCASEFQSRIGFGMIGLGDSIYLVGGVIGPGPRNQCIKPLSDVDILNVTSERPTWRPGSPMTHCRGSISGCALLRI</sequence>
<evidence type="ECO:0000313" key="5">
    <source>
        <dbReference type="EMBL" id="TVU30774.1"/>
    </source>
</evidence>
<accession>A0A5J9V5I6</accession>
<reference evidence="5 6" key="1">
    <citation type="journal article" date="2019" name="Sci. Rep.">
        <title>A high-quality genome of Eragrostis curvula grass provides insights into Poaceae evolution and supports new strategies to enhance forage quality.</title>
        <authorList>
            <person name="Carballo J."/>
            <person name="Santos B.A.C.M."/>
            <person name="Zappacosta D."/>
            <person name="Garbus I."/>
            <person name="Selva J.P."/>
            <person name="Gallo C.A."/>
            <person name="Diaz A."/>
            <person name="Albertini E."/>
            <person name="Caccamo M."/>
            <person name="Echenique V."/>
        </authorList>
    </citation>
    <scope>NUCLEOTIDE SEQUENCE [LARGE SCALE GENOMIC DNA]</scope>
    <source>
        <strain evidence="6">cv. Victoria</strain>
        <tissue evidence="5">Leaf</tissue>
    </source>
</reference>
<keyword evidence="6" id="KW-1185">Reference proteome</keyword>
<name>A0A5J9V5I6_9POAL</name>
<feature type="region of interest" description="Disordered" evidence="3">
    <location>
        <begin position="30"/>
        <end position="53"/>
    </location>
</feature>
<keyword evidence="1" id="KW-0880">Kelch repeat</keyword>
<feature type="domain" description="F-box" evidence="4">
    <location>
        <begin position="125"/>
        <end position="165"/>
    </location>
</feature>
<dbReference type="InterPro" id="IPR015915">
    <property type="entry name" value="Kelch-typ_b-propeller"/>
</dbReference>
<evidence type="ECO:0000313" key="6">
    <source>
        <dbReference type="Proteomes" id="UP000324897"/>
    </source>
</evidence>
<dbReference type="CDD" id="cd22152">
    <property type="entry name" value="F-box_AtAFR-like"/>
    <property type="match status" value="1"/>
</dbReference>
<dbReference type="PANTHER" id="PTHR46344">
    <property type="entry name" value="OS02G0202900 PROTEIN"/>
    <property type="match status" value="1"/>
</dbReference>
<evidence type="ECO:0000256" key="3">
    <source>
        <dbReference type="SAM" id="MobiDB-lite"/>
    </source>
</evidence>
<feature type="non-terminal residue" evidence="5">
    <location>
        <position position="464"/>
    </location>
</feature>
<dbReference type="Gene3D" id="2.120.10.80">
    <property type="entry name" value="Kelch-type beta propeller"/>
    <property type="match status" value="2"/>
</dbReference>
<dbReference type="Proteomes" id="UP000324897">
    <property type="component" value="Chromosome 1"/>
</dbReference>
<dbReference type="PANTHER" id="PTHR46344:SF21">
    <property type="entry name" value="F-BOX_KELCH-REPEAT PROTEIN SKIP30 ISOFORM X2"/>
    <property type="match status" value="1"/>
</dbReference>
<dbReference type="SMART" id="SM00256">
    <property type="entry name" value="FBOX"/>
    <property type="match status" value="1"/>
</dbReference>
<dbReference type="InterPro" id="IPR001810">
    <property type="entry name" value="F-box_dom"/>
</dbReference>
<dbReference type="Gramene" id="TVU30774">
    <property type="protein sequence ID" value="TVU30774"/>
    <property type="gene ID" value="EJB05_22413"/>
</dbReference>
<dbReference type="EMBL" id="RWGY01000011">
    <property type="protein sequence ID" value="TVU30774.1"/>
    <property type="molecule type" value="Genomic_DNA"/>
</dbReference>
<dbReference type="InterPro" id="IPR036047">
    <property type="entry name" value="F-box-like_dom_sf"/>
</dbReference>
<dbReference type="SUPFAM" id="SSF117281">
    <property type="entry name" value="Kelch motif"/>
    <property type="match status" value="2"/>
</dbReference>
<organism evidence="5 6">
    <name type="scientific">Eragrostis curvula</name>
    <name type="common">weeping love grass</name>
    <dbReference type="NCBI Taxonomy" id="38414"/>
    <lineage>
        <taxon>Eukaryota</taxon>
        <taxon>Viridiplantae</taxon>
        <taxon>Streptophyta</taxon>
        <taxon>Embryophyta</taxon>
        <taxon>Tracheophyta</taxon>
        <taxon>Spermatophyta</taxon>
        <taxon>Magnoliopsida</taxon>
        <taxon>Liliopsida</taxon>
        <taxon>Poales</taxon>
        <taxon>Poaceae</taxon>
        <taxon>PACMAD clade</taxon>
        <taxon>Chloridoideae</taxon>
        <taxon>Eragrostideae</taxon>
        <taxon>Eragrostidinae</taxon>
        <taxon>Eragrostis</taxon>
    </lineage>
</organism>
<dbReference type="OrthoDB" id="45365at2759"/>
<evidence type="ECO:0000256" key="2">
    <source>
        <dbReference type="ARBA" id="ARBA00022737"/>
    </source>
</evidence>
<gene>
    <name evidence="5" type="ORF">EJB05_22413</name>
</gene>
<dbReference type="InterPro" id="IPR006652">
    <property type="entry name" value="Kelch_1"/>
</dbReference>
<dbReference type="AlphaFoldDB" id="A0A5J9V5I6"/>
<protein>
    <recommendedName>
        <fullName evidence="4">F-box domain-containing protein</fullName>
    </recommendedName>
</protein>
<feature type="non-terminal residue" evidence="5">
    <location>
        <position position="1"/>
    </location>
</feature>
<dbReference type="Pfam" id="PF00646">
    <property type="entry name" value="F-box"/>
    <property type="match status" value="1"/>
</dbReference>
<proteinExistence type="predicted"/>
<feature type="compositionally biased region" description="Low complexity" evidence="3">
    <location>
        <begin position="43"/>
        <end position="53"/>
    </location>
</feature>
<comment type="caution">
    <text evidence="5">The sequence shown here is derived from an EMBL/GenBank/DDBJ whole genome shotgun (WGS) entry which is preliminary data.</text>
</comment>
<dbReference type="Pfam" id="PF01344">
    <property type="entry name" value="Kelch_1"/>
    <property type="match status" value="2"/>
</dbReference>
<dbReference type="SMART" id="SM00612">
    <property type="entry name" value="Kelch"/>
    <property type="match status" value="3"/>
</dbReference>
<dbReference type="SUPFAM" id="SSF81383">
    <property type="entry name" value="F-box domain"/>
    <property type="match status" value="1"/>
</dbReference>